<sequence length="160" mass="18608">MSDESKRPDPEFAIGDVYIANLRYKDRDGNPRPHGEKRRPVVVLYDFTKKGKAFYMITSTVTGYLSEQFGCEIKDLKAAGLDKPSVVRMGRGQRYDIWEANPLGRKIGELSIKDLVRVVDAFERVTRHERTRTQEQIENAKHLEVSNEKKRKENDDEHER</sequence>
<gene>
    <name evidence="2" type="ORF">KKI46_17660</name>
</gene>
<reference evidence="2 3" key="1">
    <citation type="submission" date="2021-05" db="EMBL/GenBank/DDBJ databases">
        <title>Biocontrol using Exiguobacterium acetylicum SI17 against litchi downy blight caused by Peronophythora litchii.</title>
        <authorList>
            <person name="Zheng L."/>
        </authorList>
    </citation>
    <scope>NUCLEOTIDE SEQUENCE [LARGE SCALE GENOMIC DNA]</scope>
    <source>
        <strain evidence="2 3">SI17</strain>
        <plasmid evidence="2 3">p4</plasmid>
    </source>
</reference>
<keyword evidence="3" id="KW-1185">Reference proteome</keyword>
<evidence type="ECO:0000256" key="1">
    <source>
        <dbReference type="SAM" id="MobiDB-lite"/>
    </source>
</evidence>
<accession>A0ABX8GFS3</accession>
<dbReference type="RefSeq" id="WP_214814203.1">
    <property type="nucleotide sequence ID" value="NZ_CP075901.1"/>
</dbReference>
<keyword evidence="2" id="KW-0614">Plasmid</keyword>
<dbReference type="Proteomes" id="UP000679498">
    <property type="component" value="Plasmid p4"/>
</dbReference>
<dbReference type="GeneID" id="88813534"/>
<dbReference type="InterPro" id="IPR011067">
    <property type="entry name" value="Plasmid_toxin/cell-grow_inhib"/>
</dbReference>
<proteinExistence type="predicted"/>
<evidence type="ECO:0000313" key="3">
    <source>
        <dbReference type="Proteomes" id="UP000679498"/>
    </source>
</evidence>
<name>A0ABX8GFS3_EXIAC</name>
<evidence type="ECO:0000313" key="2">
    <source>
        <dbReference type="EMBL" id="QWB31987.1"/>
    </source>
</evidence>
<geneLocation type="plasmid" evidence="2 3">
    <name>p4</name>
</geneLocation>
<dbReference type="Gene3D" id="2.30.30.110">
    <property type="match status" value="1"/>
</dbReference>
<organism evidence="2 3">
    <name type="scientific">Exiguobacterium acetylicum</name>
    <name type="common">Brevibacterium acetylicum</name>
    <dbReference type="NCBI Taxonomy" id="41170"/>
    <lineage>
        <taxon>Bacteria</taxon>
        <taxon>Bacillati</taxon>
        <taxon>Bacillota</taxon>
        <taxon>Bacilli</taxon>
        <taxon>Bacillales</taxon>
        <taxon>Bacillales Family XII. Incertae Sedis</taxon>
        <taxon>Exiguobacterium</taxon>
    </lineage>
</organism>
<protein>
    <submittedName>
        <fullName evidence="2">Uncharacterized protein</fullName>
    </submittedName>
</protein>
<dbReference type="EMBL" id="CP075901">
    <property type="protein sequence ID" value="QWB31987.1"/>
    <property type="molecule type" value="Genomic_DNA"/>
</dbReference>
<feature type="region of interest" description="Disordered" evidence="1">
    <location>
        <begin position="128"/>
        <end position="160"/>
    </location>
</feature>